<evidence type="ECO:0000313" key="1">
    <source>
        <dbReference type="EMBL" id="ERM91240.1"/>
    </source>
</evidence>
<dbReference type="Proteomes" id="UP000016856">
    <property type="component" value="Unassembled WGS sequence"/>
</dbReference>
<dbReference type="AlphaFoldDB" id="U5CE88"/>
<accession>U5CE88</accession>
<organism evidence="1 2">
    <name type="scientific">Caldanaerobacter subterraneus subsp. yonseiensis KB-1</name>
    <dbReference type="NCBI Taxonomy" id="1388761"/>
    <lineage>
        <taxon>Bacteria</taxon>
        <taxon>Bacillati</taxon>
        <taxon>Bacillota</taxon>
        <taxon>Clostridia</taxon>
        <taxon>Thermoanaerobacterales</taxon>
        <taxon>Thermoanaerobacteraceae</taxon>
        <taxon>Caldanaerobacter</taxon>
    </lineage>
</organism>
<sequence>MDILISPFLFLILKRKRRELLIASRLSDFGELILVFS</sequence>
<gene>
    <name evidence="1" type="ORF">O163_11450</name>
</gene>
<reference evidence="1 2" key="1">
    <citation type="journal article" date="2013" name="Genome Announc.">
        <title>Draft Genome Sequence of an Anaerobic and Extremophilic Bacterium, Caldanaerobacter yonseiensis, Isolated from a Geothermal Hot Stream.</title>
        <authorList>
            <person name="Lee S.J."/>
            <person name="Lee Y.J."/>
            <person name="Park G.S."/>
            <person name="Kim B.C."/>
            <person name="Lee S.J."/>
            <person name="Shin J.H."/>
            <person name="Lee D.W."/>
        </authorList>
    </citation>
    <scope>NUCLEOTIDE SEQUENCE [LARGE SCALE GENOMIC DNA]</scope>
    <source>
        <strain evidence="1 2">KB-1</strain>
    </source>
</reference>
<dbReference type="EMBL" id="AXDC01000036">
    <property type="protein sequence ID" value="ERM91240.1"/>
    <property type="molecule type" value="Genomic_DNA"/>
</dbReference>
<dbReference type="PATRIC" id="fig|1388761.3.peg.2306"/>
<evidence type="ECO:0000313" key="2">
    <source>
        <dbReference type="Proteomes" id="UP000016856"/>
    </source>
</evidence>
<proteinExistence type="predicted"/>
<protein>
    <submittedName>
        <fullName evidence="1">Uncharacterized protein</fullName>
    </submittedName>
</protein>
<name>U5CE88_CALSX</name>
<comment type="caution">
    <text evidence="1">The sequence shown here is derived from an EMBL/GenBank/DDBJ whole genome shotgun (WGS) entry which is preliminary data.</text>
</comment>